<evidence type="ECO:0000256" key="3">
    <source>
        <dbReference type="SAM" id="MobiDB-lite"/>
    </source>
</evidence>
<dbReference type="GO" id="GO:0046872">
    <property type="term" value="F:metal ion binding"/>
    <property type="evidence" value="ECO:0007669"/>
    <property type="project" value="UniProtKB-KW"/>
</dbReference>
<protein>
    <recommendedName>
        <fullName evidence="4">Fe2OG dioxygenase domain-containing protein</fullName>
    </recommendedName>
</protein>
<keyword evidence="2" id="KW-0408">Iron</keyword>
<dbReference type="InterPro" id="IPR050231">
    <property type="entry name" value="Iron_ascorbate_oxido_reductase"/>
</dbReference>
<dbReference type="InterPro" id="IPR027443">
    <property type="entry name" value="IPNS-like_sf"/>
</dbReference>
<feature type="region of interest" description="Disordered" evidence="3">
    <location>
        <begin position="72"/>
        <end position="100"/>
    </location>
</feature>
<keyword evidence="2" id="KW-0560">Oxidoreductase</keyword>
<dbReference type="GO" id="GO:0044283">
    <property type="term" value="P:small molecule biosynthetic process"/>
    <property type="evidence" value="ECO:0007669"/>
    <property type="project" value="UniProtKB-ARBA"/>
</dbReference>
<proteinExistence type="inferred from homology"/>
<dbReference type="GO" id="GO:0016491">
    <property type="term" value="F:oxidoreductase activity"/>
    <property type="evidence" value="ECO:0007669"/>
    <property type="project" value="UniProtKB-KW"/>
</dbReference>
<evidence type="ECO:0000259" key="4">
    <source>
        <dbReference type="PROSITE" id="PS51471"/>
    </source>
</evidence>
<sequence length="281" mass="31048">MAQGKNLDVTTVHLARLTAKDGHEIAKLLQALQYPGFFYLDCRNESTWKDVVEQSRAVYAVADAYFDQPVEEKMKDAREDQPASSDRGYKSCETDESFEMSTDEMRQGSLRLPESMAGQAQLLDQFHSQCHAAALVLVAQLSDALGLPLLERHGEDQPSESGLKLIAEPSVPRAADVVENKHRDSGTLTMLFYDEPGLQVCLSEDEVCLSEHQEWMFVPPPPRGCALVHGGNSLGRLSGGKLRSPLHRVSQPSDGAAKRYFLSYFLRPENRLQAESAVAAA</sequence>
<organism evidence="5 6">
    <name type="scientific">Ophiocordyceps sinensis</name>
    <dbReference type="NCBI Taxonomy" id="72228"/>
    <lineage>
        <taxon>Eukaryota</taxon>
        <taxon>Fungi</taxon>
        <taxon>Dikarya</taxon>
        <taxon>Ascomycota</taxon>
        <taxon>Pezizomycotina</taxon>
        <taxon>Sordariomycetes</taxon>
        <taxon>Hypocreomycetidae</taxon>
        <taxon>Hypocreales</taxon>
        <taxon>Ophiocordycipitaceae</taxon>
        <taxon>Ophiocordyceps</taxon>
    </lineage>
</organism>
<dbReference type="InterPro" id="IPR044861">
    <property type="entry name" value="IPNS-like_FE2OG_OXY"/>
</dbReference>
<dbReference type="InterPro" id="IPR005123">
    <property type="entry name" value="Oxoglu/Fe-dep_dioxygenase_dom"/>
</dbReference>
<evidence type="ECO:0000256" key="1">
    <source>
        <dbReference type="ARBA" id="ARBA00008056"/>
    </source>
</evidence>
<dbReference type="Pfam" id="PF14226">
    <property type="entry name" value="DIOX_N"/>
    <property type="match status" value="1"/>
</dbReference>
<dbReference type="PROSITE" id="PS51471">
    <property type="entry name" value="FE2OG_OXY"/>
    <property type="match status" value="1"/>
</dbReference>
<dbReference type="Proteomes" id="UP000557566">
    <property type="component" value="Unassembled WGS sequence"/>
</dbReference>
<dbReference type="SUPFAM" id="SSF51197">
    <property type="entry name" value="Clavaminate synthase-like"/>
    <property type="match status" value="1"/>
</dbReference>
<evidence type="ECO:0000313" key="5">
    <source>
        <dbReference type="EMBL" id="KAF4506031.1"/>
    </source>
</evidence>
<evidence type="ECO:0000313" key="6">
    <source>
        <dbReference type="Proteomes" id="UP000557566"/>
    </source>
</evidence>
<dbReference type="EMBL" id="JAAVMX010000007">
    <property type="protein sequence ID" value="KAF4506031.1"/>
    <property type="molecule type" value="Genomic_DNA"/>
</dbReference>
<dbReference type="InterPro" id="IPR026992">
    <property type="entry name" value="DIOX_N"/>
</dbReference>
<feature type="domain" description="Fe2OG dioxygenase" evidence="4">
    <location>
        <begin position="158"/>
        <end position="268"/>
    </location>
</feature>
<keyword evidence="2" id="KW-0479">Metal-binding</keyword>
<dbReference type="Pfam" id="PF03171">
    <property type="entry name" value="2OG-FeII_Oxy"/>
    <property type="match status" value="1"/>
</dbReference>
<gene>
    <name evidence="5" type="ORF">G6O67_006155</name>
</gene>
<feature type="compositionally biased region" description="Basic and acidic residues" evidence="3">
    <location>
        <begin position="72"/>
        <end position="93"/>
    </location>
</feature>
<dbReference type="AlphaFoldDB" id="A0A8H4LW53"/>
<keyword evidence="6" id="KW-1185">Reference proteome</keyword>
<comment type="caution">
    <text evidence="5">The sequence shown here is derived from an EMBL/GenBank/DDBJ whole genome shotgun (WGS) entry which is preliminary data.</text>
</comment>
<dbReference type="Gene3D" id="2.60.120.330">
    <property type="entry name" value="B-lactam Antibiotic, Isopenicillin N Synthase, Chain"/>
    <property type="match status" value="1"/>
</dbReference>
<dbReference type="PANTHER" id="PTHR47990">
    <property type="entry name" value="2-OXOGLUTARATE (2OG) AND FE(II)-DEPENDENT OXYGENASE SUPERFAMILY PROTEIN-RELATED"/>
    <property type="match status" value="1"/>
</dbReference>
<evidence type="ECO:0000256" key="2">
    <source>
        <dbReference type="RuleBase" id="RU003682"/>
    </source>
</evidence>
<accession>A0A8H4LW53</accession>
<dbReference type="OrthoDB" id="288590at2759"/>
<comment type="similarity">
    <text evidence="1 2">Belongs to the iron/ascorbate-dependent oxidoreductase family.</text>
</comment>
<name>A0A8H4LW53_9HYPO</name>
<reference evidence="5 6" key="1">
    <citation type="journal article" date="2020" name="Genome Biol. Evol.">
        <title>A new high-quality draft genome assembly of the Chinese cordyceps Ophiocordyceps sinensis.</title>
        <authorList>
            <person name="Shu R."/>
            <person name="Zhang J."/>
            <person name="Meng Q."/>
            <person name="Zhang H."/>
            <person name="Zhou G."/>
            <person name="Li M."/>
            <person name="Wu P."/>
            <person name="Zhao Y."/>
            <person name="Chen C."/>
            <person name="Qin Q."/>
        </authorList>
    </citation>
    <scope>NUCLEOTIDE SEQUENCE [LARGE SCALE GENOMIC DNA]</scope>
    <source>
        <strain evidence="5 6">IOZ07</strain>
    </source>
</reference>